<evidence type="ECO:0000313" key="2">
    <source>
        <dbReference type="Proteomes" id="UP000253509"/>
    </source>
</evidence>
<keyword evidence="2" id="KW-1185">Reference proteome</keyword>
<gene>
    <name evidence="1" type="ORF">DFO65_103351</name>
</gene>
<evidence type="ECO:0000313" key="1">
    <source>
        <dbReference type="EMBL" id="RBP73056.1"/>
    </source>
</evidence>
<comment type="caution">
    <text evidence="1">The sequence shown here is derived from an EMBL/GenBank/DDBJ whole genome shotgun (WGS) entry which is preliminary data.</text>
</comment>
<dbReference type="Proteomes" id="UP000253509">
    <property type="component" value="Unassembled WGS sequence"/>
</dbReference>
<dbReference type="AlphaFoldDB" id="A0A366INJ6"/>
<reference evidence="1 2" key="1">
    <citation type="submission" date="2018-06" db="EMBL/GenBank/DDBJ databases">
        <title>Freshwater and sediment microbial communities from various areas in North America, analyzing microbe dynamics in response to fracking.</title>
        <authorList>
            <person name="Lamendella R."/>
        </authorList>
    </citation>
    <scope>NUCLEOTIDE SEQUENCE [LARGE SCALE GENOMIC DNA]</scope>
    <source>
        <strain evidence="1 2">3b_TX</strain>
    </source>
</reference>
<protein>
    <submittedName>
        <fullName evidence="1">Uncharacterized protein</fullName>
    </submittedName>
</protein>
<sequence>MTDDLTAWLAERKRVHAAATDGPWHAMEFEDAPGDWGVPIIDGGEPGSMKAHVTAYAMTFGNVPQTKKDAESIVDAHNTLPRLLAAVEAVLGLHTPEEYAQGPDYCYECEHRWPCATVEAIRAALLEGGES</sequence>
<proteinExistence type="predicted"/>
<dbReference type="RefSeq" id="WP_113903515.1">
    <property type="nucleotide sequence ID" value="NZ_QNSB01000003.1"/>
</dbReference>
<name>A0A366INJ6_9MICO</name>
<organism evidence="1 2">
    <name type="scientific">Brevibacterium celere</name>
    <dbReference type="NCBI Taxonomy" id="225845"/>
    <lineage>
        <taxon>Bacteria</taxon>
        <taxon>Bacillati</taxon>
        <taxon>Actinomycetota</taxon>
        <taxon>Actinomycetes</taxon>
        <taxon>Micrococcales</taxon>
        <taxon>Brevibacteriaceae</taxon>
        <taxon>Brevibacterium</taxon>
    </lineage>
</organism>
<accession>A0A366INJ6</accession>
<dbReference type="EMBL" id="QNSB01000003">
    <property type="protein sequence ID" value="RBP73056.1"/>
    <property type="molecule type" value="Genomic_DNA"/>
</dbReference>